<sequence length="552" mass="63025">MSMEIQPNTESENIARSMPEMGFIIAFCEKFKPLFKGFEFWPEELEGALATEADSDLIDQVHCIFLTNCLNRTKPVSRQSWRKLLSETIDQKLKKSYQFYRDYNPLRRVKNYNELDIRDKVLILNNLVTWQLQEGKEVRKLIEQEYRSSKRNEGNSLVVEPYGEDRKGRKFYYFGYGARVYRETIIPHKGSKSKRYMWEVISTTLEDLENYINDPKELKASGGKDKAFYNKVMKELIPAIKQSIEAKERREARKLRQEKLAQRVALLHANSEVIASRTRSGTRRAMGLEPDKKSSSTLSFSSTKSRYDEDYNYSTGPHMTRARAARESAKRKYIDYDDDADSQDSLGHQSTRSTQSSLASKVARISTNDYSQQTSDDLSSLSNGISTDFRIDGDEVIVSSQEKVSEPMSRSVSNISQASSTSKLSREIFGTDSITSVSEKAGDDDYKEVFGSDDGTELSEPEEVLGTSRSAHFWAASSFLFFVFSALLFANSSASFKVFRESLLVRSWANGKFEEDGVEKDDIKEDSVEKDGVDKDGIKKDNVKKDYIEKDD</sequence>
<dbReference type="PANTHER" id="PTHR42107:SF1">
    <property type="entry name" value="WHIM1 DOMAIN-CONTAINING PROTEIN"/>
    <property type="match status" value="1"/>
</dbReference>
<accession>A0A9N9HE74</accession>
<dbReference type="EMBL" id="CAJVQA010008229">
    <property type="protein sequence ID" value="CAG8668597.1"/>
    <property type="molecule type" value="Genomic_DNA"/>
</dbReference>
<evidence type="ECO:0000313" key="4">
    <source>
        <dbReference type="Proteomes" id="UP000789759"/>
    </source>
</evidence>
<reference evidence="3" key="1">
    <citation type="submission" date="2021-06" db="EMBL/GenBank/DDBJ databases">
        <authorList>
            <person name="Kallberg Y."/>
            <person name="Tangrot J."/>
            <person name="Rosling A."/>
        </authorList>
    </citation>
    <scope>NUCLEOTIDE SEQUENCE</scope>
    <source>
        <strain evidence="3">FL966</strain>
    </source>
</reference>
<proteinExistence type="predicted"/>
<keyword evidence="2" id="KW-1133">Transmembrane helix</keyword>
<dbReference type="PANTHER" id="PTHR42107">
    <property type="entry name" value="YALI0D24453P"/>
    <property type="match status" value="1"/>
</dbReference>
<dbReference type="AlphaFoldDB" id="A0A9N9HE74"/>
<comment type="caution">
    <text evidence="3">The sequence shown here is derived from an EMBL/GenBank/DDBJ whole genome shotgun (WGS) entry which is preliminary data.</text>
</comment>
<feature type="region of interest" description="Disordered" evidence="1">
    <location>
        <begin position="307"/>
        <end position="326"/>
    </location>
</feature>
<evidence type="ECO:0000256" key="2">
    <source>
        <dbReference type="SAM" id="Phobius"/>
    </source>
</evidence>
<protein>
    <submittedName>
        <fullName evidence="3">19417_t:CDS:1</fullName>
    </submittedName>
</protein>
<feature type="transmembrane region" description="Helical" evidence="2">
    <location>
        <begin position="471"/>
        <end position="490"/>
    </location>
</feature>
<evidence type="ECO:0000256" key="1">
    <source>
        <dbReference type="SAM" id="MobiDB-lite"/>
    </source>
</evidence>
<organism evidence="3 4">
    <name type="scientific">Cetraspora pellucida</name>
    <dbReference type="NCBI Taxonomy" id="1433469"/>
    <lineage>
        <taxon>Eukaryota</taxon>
        <taxon>Fungi</taxon>
        <taxon>Fungi incertae sedis</taxon>
        <taxon>Mucoromycota</taxon>
        <taxon>Glomeromycotina</taxon>
        <taxon>Glomeromycetes</taxon>
        <taxon>Diversisporales</taxon>
        <taxon>Gigasporaceae</taxon>
        <taxon>Cetraspora</taxon>
    </lineage>
</organism>
<dbReference type="Proteomes" id="UP000789759">
    <property type="component" value="Unassembled WGS sequence"/>
</dbReference>
<feature type="region of interest" description="Disordered" evidence="1">
    <location>
        <begin position="336"/>
        <end position="360"/>
    </location>
</feature>
<keyword evidence="4" id="KW-1185">Reference proteome</keyword>
<gene>
    <name evidence="3" type="ORF">CPELLU_LOCUS10155</name>
</gene>
<keyword evidence="2" id="KW-0472">Membrane</keyword>
<evidence type="ECO:0000313" key="3">
    <source>
        <dbReference type="EMBL" id="CAG8668597.1"/>
    </source>
</evidence>
<dbReference type="OrthoDB" id="349045at2759"/>
<feature type="compositionally biased region" description="Polar residues" evidence="1">
    <location>
        <begin position="345"/>
        <end position="360"/>
    </location>
</feature>
<name>A0A9N9HE74_9GLOM</name>
<feature type="non-terminal residue" evidence="3">
    <location>
        <position position="552"/>
    </location>
</feature>
<keyword evidence="2" id="KW-0812">Transmembrane</keyword>
<feature type="region of interest" description="Disordered" evidence="1">
    <location>
        <begin position="275"/>
        <end position="301"/>
    </location>
</feature>